<dbReference type="PANTHER" id="PTHR42068">
    <property type="entry name" value="YALI0B18964P"/>
    <property type="match status" value="1"/>
</dbReference>
<feature type="compositionally biased region" description="Basic and acidic residues" evidence="1">
    <location>
        <begin position="520"/>
        <end position="533"/>
    </location>
</feature>
<comment type="caution">
    <text evidence="2">The sequence shown here is derived from an EMBL/GenBank/DDBJ whole genome shotgun (WGS) entry which is preliminary data.</text>
</comment>
<feature type="compositionally biased region" description="Polar residues" evidence="1">
    <location>
        <begin position="926"/>
        <end position="955"/>
    </location>
</feature>
<keyword evidence="3" id="KW-1185">Reference proteome</keyword>
<gene>
    <name evidence="2" type="ORF">N7532_011098</name>
</gene>
<evidence type="ECO:0000256" key="1">
    <source>
        <dbReference type="SAM" id="MobiDB-lite"/>
    </source>
</evidence>
<reference evidence="2" key="1">
    <citation type="submission" date="2022-11" db="EMBL/GenBank/DDBJ databases">
        <authorList>
            <person name="Petersen C."/>
        </authorList>
    </citation>
    <scope>NUCLEOTIDE SEQUENCE</scope>
    <source>
        <strain evidence="2">IBT 30761</strain>
    </source>
</reference>
<protein>
    <submittedName>
        <fullName evidence="2">Uncharacterized protein</fullName>
    </submittedName>
</protein>
<feature type="region of interest" description="Disordered" evidence="1">
    <location>
        <begin position="1"/>
        <end position="52"/>
    </location>
</feature>
<feature type="region of interest" description="Disordered" evidence="1">
    <location>
        <begin position="873"/>
        <end position="1002"/>
    </location>
</feature>
<feature type="region of interest" description="Disordered" evidence="1">
    <location>
        <begin position="69"/>
        <end position="452"/>
    </location>
</feature>
<dbReference type="PANTHER" id="PTHR42068:SF1">
    <property type="entry name" value="YALI0B18964P"/>
    <property type="match status" value="1"/>
</dbReference>
<dbReference type="AlphaFoldDB" id="A0A9W9EHX0"/>
<organism evidence="2 3">
    <name type="scientific">Penicillium argentinense</name>
    <dbReference type="NCBI Taxonomy" id="1131581"/>
    <lineage>
        <taxon>Eukaryota</taxon>
        <taxon>Fungi</taxon>
        <taxon>Dikarya</taxon>
        <taxon>Ascomycota</taxon>
        <taxon>Pezizomycotina</taxon>
        <taxon>Eurotiomycetes</taxon>
        <taxon>Eurotiomycetidae</taxon>
        <taxon>Eurotiales</taxon>
        <taxon>Aspergillaceae</taxon>
        <taxon>Penicillium</taxon>
    </lineage>
</organism>
<feature type="compositionally biased region" description="Acidic residues" evidence="1">
    <location>
        <begin position="507"/>
        <end position="519"/>
    </location>
</feature>
<feature type="compositionally biased region" description="Basic residues" evidence="1">
    <location>
        <begin position="977"/>
        <end position="989"/>
    </location>
</feature>
<feature type="compositionally biased region" description="Basic and acidic residues" evidence="1">
    <location>
        <begin position="219"/>
        <end position="234"/>
    </location>
</feature>
<dbReference type="EMBL" id="JAPQKI010000011">
    <property type="protein sequence ID" value="KAJ5082055.1"/>
    <property type="molecule type" value="Genomic_DNA"/>
</dbReference>
<name>A0A9W9EHX0_9EURO</name>
<feature type="compositionally biased region" description="Basic and acidic residues" evidence="1">
    <location>
        <begin position="73"/>
        <end position="97"/>
    </location>
</feature>
<dbReference type="GeneID" id="81362568"/>
<dbReference type="RefSeq" id="XP_056468577.1">
    <property type="nucleotide sequence ID" value="XM_056623589.1"/>
</dbReference>
<dbReference type="Proteomes" id="UP001149074">
    <property type="component" value="Unassembled WGS sequence"/>
</dbReference>
<feature type="compositionally biased region" description="Basic and acidic residues" evidence="1">
    <location>
        <begin position="305"/>
        <end position="314"/>
    </location>
</feature>
<proteinExistence type="predicted"/>
<feature type="region of interest" description="Disordered" evidence="1">
    <location>
        <begin position="466"/>
        <end position="533"/>
    </location>
</feature>
<feature type="compositionally biased region" description="Low complexity" evidence="1">
    <location>
        <begin position="112"/>
        <end position="128"/>
    </location>
</feature>
<reference evidence="2" key="2">
    <citation type="journal article" date="2023" name="IMA Fungus">
        <title>Comparative genomic study of the Penicillium genus elucidates a diverse pangenome and 15 lateral gene transfer events.</title>
        <authorList>
            <person name="Petersen C."/>
            <person name="Sorensen T."/>
            <person name="Nielsen M.R."/>
            <person name="Sondergaard T.E."/>
            <person name="Sorensen J.L."/>
            <person name="Fitzpatrick D.A."/>
            <person name="Frisvad J.C."/>
            <person name="Nielsen K.L."/>
        </authorList>
    </citation>
    <scope>NUCLEOTIDE SEQUENCE</scope>
    <source>
        <strain evidence="2">IBT 30761</strain>
    </source>
</reference>
<feature type="compositionally biased region" description="Basic and acidic residues" evidence="1">
    <location>
        <begin position="484"/>
        <end position="506"/>
    </location>
</feature>
<accession>A0A9W9EHX0</accession>
<evidence type="ECO:0000313" key="2">
    <source>
        <dbReference type="EMBL" id="KAJ5082055.1"/>
    </source>
</evidence>
<feature type="compositionally biased region" description="Polar residues" evidence="1">
    <location>
        <begin position="618"/>
        <end position="640"/>
    </location>
</feature>
<sequence length="1002" mass="108597">MPIKLPKSFGRRKSSGNILEDVETHPQSSFRVFERPGPQRSMTDGAPLTKRMSEGNAVPSMLEDPDNIFAAGADHEQPLGKNRYEHDHGRPFKDILKQRLTRNRHSGGTYESSTSTRLSSSSTLPSSTEIQPEEAASPHSRIHDIPVPPPLSGALRAAAGRTFSFGGRFGKNSAPPAPPRHATPDESSRQRAVSGGTDGTATPPKLPDSHWDLGAGTDDFGKMFDHLDKRDSAALRDPSPQRSNQVRGKEPRLPCKGSELMGDTQYSSSPPTQALPEFQESRAARPAPISTDRSIPVEPSPYSWDSRHSRHPSEEGLLNDQNTGSRRDSRSPAQLSPDTVGFRRPSPGPNQMLGATTAHRALERPTRRQSGFSELRRSGVYSLGRDASPVEDEDAKLVRKSWLFSKEHSPPHWTEGGPSTNETPLLDKGKSASPGNLSPEPDSMFTDLHAPDPSIADTARLAVQFAESVPKTTSPGNKVMTKSQFEHYREQQELRRSNSDASKSDDESVQDEYDDEDETEKQRETERQRRKQEAHLAVYRQSMMKITGQQASLPSLRPEMSASGASSSTPNLHAPNRLSHLGDKSSSGKSTEDDDEEIPLGILAAHGFPNRARPPNRLVSTNSNPNLRASLQPSYASSVHSLHGGGGEQFNRSNMPAFARNLPPEPFIGAGLYQSPNRENLAMGGGSGSVYGGASSPAPAPGGLINVIANEERVRAARRGSPNTQAIYDHQMAMGAMGPGAPVPRPYSMMGQHQQPPPMTPTEQAQLKLSNQMSAMMQMHMEMMQTFMHGGQGTPPAMMQQGMPMPPMMGGGMVPGGPTGRPVSMPNAAAGAQPNFDHRTLSMLDPNITARRTGSPMPHMSGYPFAPPSNAGYASSIAPSERSTAGMAPRYRPVSTVNNENERPGALPRNKDWKDQSHLSPMGTARPQSSLAKPTTMATVTVRPVSQTGQSPSGRQRTRGGSDEDDDDEGWADMMKKRDKKKSNWKLKKGTSSFGDLLGAVH</sequence>
<feature type="region of interest" description="Disordered" evidence="1">
    <location>
        <begin position="555"/>
        <end position="656"/>
    </location>
</feature>
<feature type="compositionally biased region" description="Polar residues" evidence="1">
    <location>
        <begin position="470"/>
        <end position="483"/>
    </location>
</feature>
<dbReference type="OrthoDB" id="5396252at2759"/>
<evidence type="ECO:0000313" key="3">
    <source>
        <dbReference type="Proteomes" id="UP001149074"/>
    </source>
</evidence>